<evidence type="ECO:0000256" key="8">
    <source>
        <dbReference type="ARBA" id="ARBA00029346"/>
    </source>
</evidence>
<gene>
    <name evidence="9 11" type="primary">coaD</name>
    <name evidence="11" type="ORF">AMOR_56020</name>
</gene>
<dbReference type="InterPro" id="IPR004821">
    <property type="entry name" value="Cyt_trans-like"/>
</dbReference>
<evidence type="ECO:0000256" key="9">
    <source>
        <dbReference type="HAMAP-Rule" id="MF_00151"/>
    </source>
</evidence>
<feature type="binding site" evidence="9">
    <location>
        <position position="102"/>
    </location>
    <ligand>
        <name>ATP</name>
        <dbReference type="ChEBI" id="CHEBI:30616"/>
    </ligand>
</feature>
<protein>
    <recommendedName>
        <fullName evidence="9">Phosphopantetheine adenylyltransferase</fullName>
        <ecNumber evidence="9">2.7.7.3</ecNumber>
    </recommendedName>
    <alternativeName>
        <fullName evidence="9">Dephospho-CoA pyrophosphorylase</fullName>
    </alternativeName>
    <alternativeName>
        <fullName evidence="9">Pantetheine-phosphate adenylyltransferase</fullName>
        <shortName evidence="9">PPAT</shortName>
    </alternativeName>
</protein>
<dbReference type="EC" id="2.7.7.3" evidence="9"/>
<feature type="binding site" evidence="9">
    <location>
        <position position="45"/>
    </location>
    <ligand>
        <name>substrate</name>
    </ligand>
</feature>
<dbReference type="NCBIfam" id="TIGR00125">
    <property type="entry name" value="cyt_tran_rel"/>
    <property type="match status" value="1"/>
</dbReference>
<keyword evidence="1 9" id="KW-0963">Cytoplasm</keyword>
<dbReference type="CDD" id="cd02163">
    <property type="entry name" value="PPAT"/>
    <property type="match status" value="1"/>
</dbReference>
<keyword evidence="6 9" id="KW-0460">Magnesium</keyword>
<comment type="cofactor">
    <cofactor evidence="9">
        <name>Mg(2+)</name>
        <dbReference type="ChEBI" id="CHEBI:18420"/>
    </cofactor>
</comment>
<feature type="site" description="Transition state stabilizer" evidence="9">
    <location>
        <position position="21"/>
    </location>
</feature>
<comment type="subcellular location">
    <subcellularLocation>
        <location evidence="9">Cytoplasm</location>
    </subcellularLocation>
</comment>
<keyword evidence="7 9" id="KW-0173">Coenzyme A biosynthesis</keyword>
<sequence length="171" mass="18959">MPRTPRVAIYPGSFDPLTNGHLAIIQRGLKIFDRLIVAVANNPQKTPLFSADERKALIAEALGNDPHVEVDSFDALMVDYARRRGVHTVLRGLRAVSDFEYEFQLANMNKRLLPEFESVFVMTGEDYFFVSARLVREVATFGGDVSGFVPANVLAALQKKLGNPNLGKPAR</sequence>
<dbReference type="Proteomes" id="UP001162891">
    <property type="component" value="Chromosome"/>
</dbReference>
<evidence type="ECO:0000259" key="10">
    <source>
        <dbReference type="Pfam" id="PF01467"/>
    </source>
</evidence>
<feature type="binding site" evidence="9">
    <location>
        <begin position="13"/>
        <end position="14"/>
    </location>
    <ligand>
        <name>ATP</name>
        <dbReference type="ChEBI" id="CHEBI:30616"/>
    </ligand>
</feature>
<accession>A0ABN6N0J3</accession>
<dbReference type="InterPro" id="IPR014729">
    <property type="entry name" value="Rossmann-like_a/b/a_fold"/>
</dbReference>
<comment type="subunit">
    <text evidence="9">Homohexamer.</text>
</comment>
<feature type="binding site" evidence="9">
    <location>
        <begin position="127"/>
        <end position="133"/>
    </location>
    <ligand>
        <name>ATP</name>
        <dbReference type="ChEBI" id="CHEBI:30616"/>
    </ligand>
</feature>
<comment type="pathway">
    <text evidence="9">Cofactor biosynthesis; coenzyme A biosynthesis; CoA from (R)-pantothenate: step 4/5.</text>
</comment>
<dbReference type="NCBIfam" id="TIGR01510">
    <property type="entry name" value="coaD_prev_kdtB"/>
    <property type="match status" value="1"/>
</dbReference>
<comment type="function">
    <text evidence="9">Reversibly transfers an adenylyl group from ATP to 4'-phosphopantetheine, yielding dephospho-CoA (dPCoA) and pyrophosphate.</text>
</comment>
<evidence type="ECO:0000256" key="4">
    <source>
        <dbReference type="ARBA" id="ARBA00022741"/>
    </source>
</evidence>
<feature type="binding site" evidence="9">
    <location>
        <begin position="92"/>
        <end position="94"/>
    </location>
    <ligand>
        <name>ATP</name>
        <dbReference type="ChEBI" id="CHEBI:30616"/>
    </ligand>
</feature>
<feature type="binding site" evidence="9">
    <location>
        <position position="91"/>
    </location>
    <ligand>
        <name>substrate</name>
    </ligand>
</feature>
<keyword evidence="3 9" id="KW-0548">Nucleotidyltransferase</keyword>
<evidence type="ECO:0000313" key="12">
    <source>
        <dbReference type="Proteomes" id="UP001162891"/>
    </source>
</evidence>
<evidence type="ECO:0000256" key="3">
    <source>
        <dbReference type="ARBA" id="ARBA00022695"/>
    </source>
</evidence>
<dbReference type="Pfam" id="PF01467">
    <property type="entry name" value="CTP_transf_like"/>
    <property type="match status" value="1"/>
</dbReference>
<evidence type="ECO:0000256" key="5">
    <source>
        <dbReference type="ARBA" id="ARBA00022840"/>
    </source>
</evidence>
<dbReference type="PANTHER" id="PTHR21342">
    <property type="entry name" value="PHOSPHOPANTETHEINE ADENYLYLTRANSFERASE"/>
    <property type="match status" value="1"/>
</dbReference>
<comment type="catalytic activity">
    <reaction evidence="8 9">
        <text>(R)-4'-phosphopantetheine + ATP + H(+) = 3'-dephospho-CoA + diphosphate</text>
        <dbReference type="Rhea" id="RHEA:19801"/>
        <dbReference type="ChEBI" id="CHEBI:15378"/>
        <dbReference type="ChEBI" id="CHEBI:30616"/>
        <dbReference type="ChEBI" id="CHEBI:33019"/>
        <dbReference type="ChEBI" id="CHEBI:57328"/>
        <dbReference type="ChEBI" id="CHEBI:61723"/>
        <dbReference type="EC" id="2.7.7.3"/>
    </reaction>
</comment>
<evidence type="ECO:0000256" key="2">
    <source>
        <dbReference type="ARBA" id="ARBA00022679"/>
    </source>
</evidence>
<name>A0ABN6N0J3_9BACT</name>
<feature type="binding site" evidence="9">
    <location>
        <position position="77"/>
    </location>
    <ligand>
        <name>substrate</name>
    </ligand>
</feature>
<keyword evidence="4 9" id="KW-0547">Nucleotide-binding</keyword>
<dbReference type="GO" id="GO:0016779">
    <property type="term" value="F:nucleotidyltransferase activity"/>
    <property type="evidence" value="ECO:0007669"/>
    <property type="project" value="UniProtKB-KW"/>
</dbReference>
<dbReference type="HAMAP" id="MF_00151">
    <property type="entry name" value="PPAT_bact"/>
    <property type="match status" value="1"/>
</dbReference>
<feature type="domain" description="Cytidyltransferase-like" evidence="10">
    <location>
        <begin position="9"/>
        <end position="137"/>
    </location>
</feature>
<reference evidence="12" key="1">
    <citation type="journal article" date="2022" name="Int. J. Syst. Evol. Microbiol.">
        <title>Anaeromyxobacter oryzae sp. nov., Anaeromyxobacter diazotrophicus sp. nov. and Anaeromyxobacter paludicola sp. nov., isolated from paddy soils.</title>
        <authorList>
            <person name="Itoh H."/>
            <person name="Xu Z."/>
            <person name="Mise K."/>
            <person name="Masuda Y."/>
            <person name="Ushijima N."/>
            <person name="Hayakawa C."/>
            <person name="Shiratori Y."/>
            <person name="Senoo K."/>
        </authorList>
    </citation>
    <scope>NUCLEOTIDE SEQUENCE [LARGE SCALE GENOMIC DNA]</scope>
    <source>
        <strain evidence="12">Red232</strain>
    </source>
</reference>
<dbReference type="Gene3D" id="3.40.50.620">
    <property type="entry name" value="HUPs"/>
    <property type="match status" value="1"/>
</dbReference>
<proteinExistence type="inferred from homology"/>
<evidence type="ECO:0000256" key="6">
    <source>
        <dbReference type="ARBA" id="ARBA00022842"/>
    </source>
</evidence>
<dbReference type="SUPFAM" id="SSF52374">
    <property type="entry name" value="Nucleotidylyl transferase"/>
    <property type="match status" value="1"/>
</dbReference>
<feature type="binding site" evidence="9">
    <location>
        <position position="13"/>
    </location>
    <ligand>
        <name>substrate</name>
    </ligand>
</feature>
<dbReference type="EMBL" id="AP025591">
    <property type="protein sequence ID" value="BDG06606.1"/>
    <property type="molecule type" value="Genomic_DNA"/>
</dbReference>
<evidence type="ECO:0000313" key="11">
    <source>
        <dbReference type="EMBL" id="BDG06606.1"/>
    </source>
</evidence>
<comment type="similarity">
    <text evidence="9">Belongs to the bacterial CoaD family.</text>
</comment>
<evidence type="ECO:0000256" key="7">
    <source>
        <dbReference type="ARBA" id="ARBA00022993"/>
    </source>
</evidence>
<dbReference type="RefSeq" id="WP_248356992.1">
    <property type="nucleotide sequence ID" value="NZ_AP025591.1"/>
</dbReference>
<evidence type="ECO:0000256" key="1">
    <source>
        <dbReference type="ARBA" id="ARBA00022490"/>
    </source>
</evidence>
<dbReference type="InterPro" id="IPR001980">
    <property type="entry name" value="PPAT"/>
</dbReference>
<dbReference type="PRINTS" id="PR01020">
    <property type="entry name" value="LPSBIOSNTHSS"/>
</dbReference>
<keyword evidence="5 9" id="KW-0067">ATP-binding</keyword>
<feature type="binding site" evidence="9">
    <location>
        <position position="21"/>
    </location>
    <ligand>
        <name>ATP</name>
        <dbReference type="ChEBI" id="CHEBI:30616"/>
    </ligand>
</feature>
<keyword evidence="2 9" id="KW-0808">Transferase</keyword>
<dbReference type="PANTHER" id="PTHR21342:SF1">
    <property type="entry name" value="PHOSPHOPANTETHEINE ADENYLYLTRANSFERASE"/>
    <property type="match status" value="1"/>
</dbReference>
<keyword evidence="12" id="KW-1185">Reference proteome</keyword>
<organism evidence="11 12">
    <name type="scientific">Anaeromyxobacter oryzae</name>
    <dbReference type="NCBI Taxonomy" id="2918170"/>
    <lineage>
        <taxon>Bacteria</taxon>
        <taxon>Pseudomonadati</taxon>
        <taxon>Myxococcota</taxon>
        <taxon>Myxococcia</taxon>
        <taxon>Myxococcales</taxon>
        <taxon>Cystobacterineae</taxon>
        <taxon>Anaeromyxobacteraceae</taxon>
        <taxon>Anaeromyxobacter</taxon>
    </lineage>
</organism>